<keyword evidence="4" id="KW-0410">Iron transport</keyword>
<dbReference type="RefSeq" id="WP_377148454.1">
    <property type="nucleotide sequence ID" value="NZ_JBHSUS010000001.1"/>
</dbReference>
<evidence type="ECO:0000256" key="2">
    <source>
        <dbReference type="ARBA" id="ARBA00022448"/>
    </source>
</evidence>
<dbReference type="PROSITE" id="PS01156">
    <property type="entry name" value="TONB_DEPENDENT_REC_2"/>
    <property type="match status" value="1"/>
</dbReference>
<evidence type="ECO:0000256" key="1">
    <source>
        <dbReference type="ARBA" id="ARBA00004571"/>
    </source>
</evidence>
<evidence type="ECO:0000313" key="19">
    <source>
        <dbReference type="Proteomes" id="UP001596364"/>
    </source>
</evidence>
<name>A0ABW1XKF4_9ALTE</name>
<evidence type="ECO:0000256" key="11">
    <source>
        <dbReference type="ARBA" id="ARBA00023237"/>
    </source>
</evidence>
<evidence type="ECO:0000259" key="17">
    <source>
        <dbReference type="Pfam" id="PF07715"/>
    </source>
</evidence>
<accession>A0ABW1XKF4</accession>
<feature type="short sequence motif" description="TonB C-terminal box" evidence="13">
    <location>
        <begin position="661"/>
        <end position="678"/>
    </location>
</feature>
<evidence type="ECO:0000256" key="4">
    <source>
        <dbReference type="ARBA" id="ARBA00022496"/>
    </source>
</evidence>
<keyword evidence="6 15" id="KW-0732">Signal</keyword>
<dbReference type="Proteomes" id="UP001596364">
    <property type="component" value="Unassembled WGS sequence"/>
</dbReference>
<evidence type="ECO:0000259" key="16">
    <source>
        <dbReference type="Pfam" id="PF00593"/>
    </source>
</evidence>
<keyword evidence="7" id="KW-0408">Iron</keyword>
<sequence>MQKTLLASGVLLAMSAMADDNIETIQVTADYTVQNLQTMAASVSIVDNQQIEQRQARHIEQILNIAANVNFNSGASRGRFVQIRGIGERSQYAEPINPSVGLLVDDVDMSGLGGAATLFDVAQVEILRGPQSSNTGAAALAGMVKITTTAADANQTSLLTATAAGKDTFNLGLAHGGALTDKLFYRFAAQQFQSDGFVYNQYLDRHDTNGLDELTSRLKLRYLATEQLTLDMGLHFFDVDNGYDAFSLDNDGVTRSDEPGFDRQQTRAVDLKARWQQPWGEVLTIVTHSNTHTAYGYDEDWTYVGFHPWEYQSTDHYSRQRQQSTLDVRVSSPATAQNAWVACVYWSDADESAQRQYTYSEQDYASTYQPSNLAVYGQQQWQLSDSWQLTGALRYDHYQLTFNDNSGFTAKVSDSMLGGKLVLDMTLPSGMWYAGIFRGYKAGGFNPDENVSEAKRYFAPEYNWNLEVGVKGRFADDAGFFRLAVFSMQRQDTQIADYDVQQRGDGTAEFFDVIANADNGFNNGLELETGYQVNDDLYLAASVGLLNAQYGNYTTARGDYIAERQQAQAPDYTYHVGMRYQLTDALSLYLDADGKADYYFSDGHNEQAKRLLLVNANLRWQQEGYSVSLWASNLTDQTYYTRGFGGFSNDPRDFYETPEPYYQLGNGRQFGVTLDYQF</sequence>
<dbReference type="PANTHER" id="PTHR32552">
    <property type="entry name" value="FERRICHROME IRON RECEPTOR-RELATED"/>
    <property type="match status" value="1"/>
</dbReference>
<dbReference type="InterPro" id="IPR036942">
    <property type="entry name" value="Beta-barrel_TonB_sf"/>
</dbReference>
<dbReference type="InterPro" id="IPR000531">
    <property type="entry name" value="Beta-barrel_TonB"/>
</dbReference>
<organism evidence="18 19">
    <name type="scientific">Pseudobowmanella zhangzhouensis</name>
    <dbReference type="NCBI Taxonomy" id="1537679"/>
    <lineage>
        <taxon>Bacteria</taxon>
        <taxon>Pseudomonadati</taxon>
        <taxon>Pseudomonadota</taxon>
        <taxon>Gammaproteobacteria</taxon>
        <taxon>Alteromonadales</taxon>
        <taxon>Alteromonadaceae</taxon>
    </lineage>
</organism>
<evidence type="ECO:0000256" key="10">
    <source>
        <dbReference type="ARBA" id="ARBA00023136"/>
    </source>
</evidence>
<evidence type="ECO:0000256" key="14">
    <source>
        <dbReference type="RuleBase" id="RU003357"/>
    </source>
</evidence>
<feature type="domain" description="TonB-dependent receptor-like beta-barrel" evidence="16">
    <location>
        <begin position="242"/>
        <end position="634"/>
    </location>
</feature>
<evidence type="ECO:0000256" key="15">
    <source>
        <dbReference type="SAM" id="SignalP"/>
    </source>
</evidence>
<dbReference type="Gene3D" id="2.40.170.20">
    <property type="entry name" value="TonB-dependent receptor, beta-barrel domain"/>
    <property type="match status" value="1"/>
</dbReference>
<protein>
    <submittedName>
        <fullName evidence="18">TonB-dependent receptor</fullName>
    </submittedName>
</protein>
<dbReference type="PANTHER" id="PTHR32552:SF81">
    <property type="entry name" value="TONB-DEPENDENT OUTER MEMBRANE RECEPTOR"/>
    <property type="match status" value="1"/>
</dbReference>
<dbReference type="SUPFAM" id="SSF56935">
    <property type="entry name" value="Porins"/>
    <property type="match status" value="1"/>
</dbReference>
<keyword evidence="5 12" id="KW-0812">Transmembrane</keyword>
<keyword evidence="8" id="KW-0406">Ion transport</keyword>
<feature type="chain" id="PRO_5046832557" evidence="15">
    <location>
        <begin position="19"/>
        <end position="678"/>
    </location>
</feature>
<keyword evidence="9 14" id="KW-0798">TonB box</keyword>
<evidence type="ECO:0000256" key="3">
    <source>
        <dbReference type="ARBA" id="ARBA00022452"/>
    </source>
</evidence>
<evidence type="ECO:0000256" key="13">
    <source>
        <dbReference type="PROSITE-ProRule" id="PRU10144"/>
    </source>
</evidence>
<evidence type="ECO:0000256" key="5">
    <source>
        <dbReference type="ARBA" id="ARBA00022692"/>
    </source>
</evidence>
<evidence type="ECO:0000256" key="9">
    <source>
        <dbReference type="ARBA" id="ARBA00023077"/>
    </source>
</evidence>
<evidence type="ECO:0000313" key="18">
    <source>
        <dbReference type="EMBL" id="MFC6439250.1"/>
    </source>
</evidence>
<feature type="domain" description="TonB-dependent receptor plug" evidence="17">
    <location>
        <begin position="36"/>
        <end position="142"/>
    </location>
</feature>
<evidence type="ECO:0000256" key="12">
    <source>
        <dbReference type="PROSITE-ProRule" id="PRU01360"/>
    </source>
</evidence>
<keyword evidence="2 12" id="KW-0813">Transport</keyword>
<feature type="signal peptide" evidence="15">
    <location>
        <begin position="1"/>
        <end position="18"/>
    </location>
</feature>
<keyword evidence="18" id="KW-0675">Receptor</keyword>
<evidence type="ECO:0000256" key="6">
    <source>
        <dbReference type="ARBA" id="ARBA00022729"/>
    </source>
</evidence>
<keyword evidence="10 12" id="KW-0472">Membrane</keyword>
<dbReference type="Pfam" id="PF07715">
    <property type="entry name" value="Plug"/>
    <property type="match status" value="1"/>
</dbReference>
<dbReference type="Pfam" id="PF00593">
    <property type="entry name" value="TonB_dep_Rec_b-barrel"/>
    <property type="match status" value="1"/>
</dbReference>
<proteinExistence type="inferred from homology"/>
<dbReference type="InterPro" id="IPR039426">
    <property type="entry name" value="TonB-dep_rcpt-like"/>
</dbReference>
<keyword evidence="19" id="KW-1185">Reference proteome</keyword>
<evidence type="ECO:0000256" key="7">
    <source>
        <dbReference type="ARBA" id="ARBA00023004"/>
    </source>
</evidence>
<dbReference type="PROSITE" id="PS52016">
    <property type="entry name" value="TONB_DEPENDENT_REC_3"/>
    <property type="match status" value="1"/>
</dbReference>
<dbReference type="EMBL" id="JBHSUS010000001">
    <property type="protein sequence ID" value="MFC6439250.1"/>
    <property type="molecule type" value="Genomic_DNA"/>
</dbReference>
<evidence type="ECO:0000256" key="8">
    <source>
        <dbReference type="ARBA" id="ARBA00023065"/>
    </source>
</evidence>
<comment type="similarity">
    <text evidence="12 14">Belongs to the TonB-dependent receptor family.</text>
</comment>
<dbReference type="InterPro" id="IPR012910">
    <property type="entry name" value="Plug_dom"/>
</dbReference>
<dbReference type="InterPro" id="IPR010917">
    <property type="entry name" value="TonB_rcpt_CS"/>
</dbReference>
<gene>
    <name evidence="18" type="ORF">ACFP85_03695</name>
</gene>
<comment type="caution">
    <text evidence="18">The sequence shown here is derived from an EMBL/GenBank/DDBJ whole genome shotgun (WGS) entry which is preliminary data.</text>
</comment>
<comment type="subcellular location">
    <subcellularLocation>
        <location evidence="1 12">Cell outer membrane</location>
        <topology evidence="1 12">Multi-pass membrane protein</topology>
    </subcellularLocation>
</comment>
<keyword evidence="11 12" id="KW-0998">Cell outer membrane</keyword>
<reference evidence="19" key="1">
    <citation type="journal article" date="2019" name="Int. J. Syst. Evol. Microbiol.">
        <title>The Global Catalogue of Microorganisms (GCM) 10K type strain sequencing project: providing services to taxonomists for standard genome sequencing and annotation.</title>
        <authorList>
            <consortium name="The Broad Institute Genomics Platform"/>
            <consortium name="The Broad Institute Genome Sequencing Center for Infectious Disease"/>
            <person name="Wu L."/>
            <person name="Ma J."/>
        </authorList>
    </citation>
    <scope>NUCLEOTIDE SEQUENCE [LARGE SCALE GENOMIC DNA]</scope>
    <source>
        <strain evidence="19">CGMCC 1.16031</strain>
    </source>
</reference>
<keyword evidence="3 12" id="KW-1134">Transmembrane beta strand</keyword>